<dbReference type="PRINTS" id="PR00412">
    <property type="entry name" value="EPOXHYDRLASE"/>
</dbReference>
<keyword evidence="3" id="KW-1185">Reference proteome</keyword>
<organism evidence="2 3">
    <name type="scientific">Flavimaribacter sediminis</name>
    <dbReference type="NCBI Taxonomy" id="2865987"/>
    <lineage>
        <taxon>Bacteria</taxon>
        <taxon>Pseudomonadati</taxon>
        <taxon>Pseudomonadota</taxon>
        <taxon>Alphaproteobacteria</taxon>
        <taxon>Hyphomicrobiales</taxon>
        <taxon>Rhizobiaceae</taxon>
        <taxon>Flavimaribacter</taxon>
    </lineage>
</organism>
<reference evidence="2" key="1">
    <citation type="submission" date="2021-08" db="EMBL/GenBank/DDBJ databases">
        <title>Hoeflea bacterium WL0058 sp. nov., isolated from the sediment.</title>
        <authorList>
            <person name="Wang L."/>
            <person name="Zhang D."/>
        </authorList>
    </citation>
    <scope>NUCLEOTIDE SEQUENCE</scope>
    <source>
        <strain evidence="2">WL0058</strain>
    </source>
</reference>
<dbReference type="Proteomes" id="UP001196509">
    <property type="component" value="Unassembled WGS sequence"/>
</dbReference>
<feature type="domain" description="AB hydrolase-1" evidence="1">
    <location>
        <begin position="26"/>
        <end position="256"/>
    </location>
</feature>
<comment type="caution">
    <text evidence="2">The sequence shown here is derived from an EMBL/GenBank/DDBJ whole genome shotgun (WGS) entry which is preliminary data.</text>
</comment>
<proteinExistence type="predicted"/>
<keyword evidence="2" id="KW-0378">Hydrolase</keyword>
<dbReference type="Gene3D" id="3.40.50.1820">
    <property type="entry name" value="alpha/beta hydrolase"/>
    <property type="match status" value="1"/>
</dbReference>
<dbReference type="EMBL" id="JAICBX010000005">
    <property type="protein sequence ID" value="MBW8640044.1"/>
    <property type="molecule type" value="Genomic_DNA"/>
</dbReference>
<dbReference type="GO" id="GO:0016787">
    <property type="term" value="F:hydrolase activity"/>
    <property type="evidence" value="ECO:0007669"/>
    <property type="project" value="UniProtKB-KW"/>
</dbReference>
<protein>
    <submittedName>
        <fullName evidence="2">Alpha/beta hydrolase</fullName>
    </submittedName>
</protein>
<evidence type="ECO:0000313" key="2">
    <source>
        <dbReference type="EMBL" id="MBW8640044.1"/>
    </source>
</evidence>
<accession>A0AAE3D2Q7</accession>
<evidence type="ECO:0000259" key="1">
    <source>
        <dbReference type="Pfam" id="PF12697"/>
    </source>
</evidence>
<dbReference type="PRINTS" id="PR00111">
    <property type="entry name" value="ABHYDROLASE"/>
</dbReference>
<dbReference type="PANTHER" id="PTHR43194">
    <property type="entry name" value="HYDROLASE ALPHA/BETA FOLD FAMILY"/>
    <property type="match status" value="1"/>
</dbReference>
<dbReference type="InterPro" id="IPR000639">
    <property type="entry name" value="Epox_hydrolase-like"/>
</dbReference>
<dbReference type="InterPro" id="IPR029058">
    <property type="entry name" value="AB_hydrolase_fold"/>
</dbReference>
<dbReference type="AlphaFoldDB" id="A0AAE3D2Q7"/>
<gene>
    <name evidence="2" type="ORF">K1W69_22805</name>
</gene>
<evidence type="ECO:0000313" key="3">
    <source>
        <dbReference type="Proteomes" id="UP001196509"/>
    </source>
</evidence>
<dbReference type="Pfam" id="PF12697">
    <property type="entry name" value="Abhydrolase_6"/>
    <property type="match status" value="1"/>
</dbReference>
<dbReference type="PANTHER" id="PTHR43194:SF5">
    <property type="entry name" value="PIMELOYL-[ACYL-CARRIER PROTEIN] METHYL ESTER ESTERASE"/>
    <property type="match status" value="1"/>
</dbReference>
<dbReference type="InterPro" id="IPR000073">
    <property type="entry name" value="AB_hydrolase_1"/>
</dbReference>
<dbReference type="RefSeq" id="WP_220230765.1">
    <property type="nucleotide sequence ID" value="NZ_JAICBX010000005.1"/>
</dbReference>
<name>A0AAE3D2Q7_9HYPH</name>
<sequence>MKIDVNGAEVFVSTGGREFDPNGTILLLLHGSGQTHLTWMLQGRFLANRGWQVLMPDLPAHGLSGGEALTSIRDMAEWCADLLKQAGVKLAHVVGHSQGGLVGLELASFRPDAVASLTLVATALAIPVNPALLDMAQNREDKAIAAMTDWGHGREGHFHDATLPGLDQMNFGRHLMASNESGALFADLSACANYERGEDAARSVACPCLCLLAENDKMTPLKQGRKMAAALTDAREIVIPGAGHMLPGEKPDEVLKALRGFLPHPA</sequence>
<dbReference type="InterPro" id="IPR050228">
    <property type="entry name" value="Carboxylesterase_BioH"/>
</dbReference>
<dbReference type="SUPFAM" id="SSF53474">
    <property type="entry name" value="alpha/beta-Hydrolases"/>
    <property type="match status" value="1"/>
</dbReference>